<gene>
    <name evidence="1" type="ORF">BACDOR_01748</name>
</gene>
<accession>B6VX55</accession>
<evidence type="ECO:0000313" key="1">
    <source>
        <dbReference type="EMBL" id="EEB25701.1"/>
    </source>
</evidence>
<evidence type="ECO:0000313" key="2">
    <source>
        <dbReference type="Proteomes" id="UP000004849"/>
    </source>
</evidence>
<organism evidence="1 2">
    <name type="scientific">Phocaeicola dorei DSM 17855</name>
    <dbReference type="NCBI Taxonomy" id="483217"/>
    <lineage>
        <taxon>Bacteria</taxon>
        <taxon>Pseudomonadati</taxon>
        <taxon>Bacteroidota</taxon>
        <taxon>Bacteroidia</taxon>
        <taxon>Bacteroidales</taxon>
        <taxon>Bacteroidaceae</taxon>
        <taxon>Phocaeicola</taxon>
    </lineage>
</organism>
<dbReference type="Proteomes" id="UP000004849">
    <property type="component" value="Unassembled WGS sequence"/>
</dbReference>
<reference evidence="1 2" key="2">
    <citation type="submission" date="2008-10" db="EMBL/GenBank/DDBJ databases">
        <authorList>
            <person name="Fulton L."/>
            <person name="Clifton S."/>
            <person name="Fulton B."/>
            <person name="Xu J."/>
            <person name="Minx P."/>
            <person name="Pepin K.H."/>
            <person name="Johnson M."/>
            <person name="Thiruvilangam P."/>
            <person name="Bhonagiri V."/>
            <person name="Nash W.E."/>
            <person name="Mardis E.R."/>
            <person name="Wilson R.K."/>
        </authorList>
    </citation>
    <scope>NUCLEOTIDE SEQUENCE [LARGE SCALE GENOMIC DNA]</scope>
    <source>
        <strain evidence="1 2">DSM 17855</strain>
    </source>
</reference>
<evidence type="ECO:0008006" key="3">
    <source>
        <dbReference type="Google" id="ProtNLM"/>
    </source>
</evidence>
<name>B6VX55_9BACT</name>
<dbReference type="Pfam" id="PF13970">
    <property type="entry name" value="DUF4221"/>
    <property type="match status" value="1"/>
</dbReference>
<dbReference type="EMBL" id="ABWZ01000034">
    <property type="protein sequence ID" value="EEB25701.1"/>
    <property type="molecule type" value="Genomic_DNA"/>
</dbReference>
<reference evidence="1 2" key="1">
    <citation type="submission" date="2008-10" db="EMBL/GenBank/DDBJ databases">
        <title>Draft genome sequence of Bacteroides dorei (DSM 17855).</title>
        <authorList>
            <person name="Sudarsanam P."/>
            <person name="Ley R."/>
            <person name="Guruge J."/>
            <person name="Turnbaugh P.J."/>
            <person name="Mahowald M."/>
            <person name="Liep D."/>
            <person name="Gordon J."/>
        </authorList>
    </citation>
    <scope>NUCLEOTIDE SEQUENCE [LARGE SCALE GENOMIC DNA]</scope>
    <source>
        <strain evidence="1 2">DSM 17855</strain>
    </source>
</reference>
<dbReference type="AlphaFoldDB" id="B6VX55"/>
<protein>
    <recommendedName>
        <fullName evidence="3">DUF4221 domain-containing protein</fullName>
    </recommendedName>
</protein>
<proteinExistence type="predicted"/>
<dbReference type="InterPro" id="IPR025316">
    <property type="entry name" value="DUF4221"/>
</dbReference>
<sequence>MAGFLTGHINYKHHKTENIMNRTLLFITALFVLIFMSCQSTKKNNAERQNEVELVAEKQLAFPLDEQTYYLSISIYQFEENGKEYLHFENTRKSLYDIVIFDIENKQIAKRIPLHKTGPNGLPAVYGSRPSPDSKYILIAQNDISRLSSINDKGEVIRNYDFQTPEGKFAPLHFGSYYNTPAFVKDSCLFMEMSAHKPNMKKKDWPETHMFASQDLRTGEVKWIPIFYPPIFKEEYDNIAGGYGFSYDYNYKESRLVCGFFGYDSLMVTDDLKHIRWYNAKSRYLKSMKPKLGNSMEGINAIIKLRETPKYWHIMYDKYRNVYYRFAEMPYKLAPNESPYDEPKGKEFSVIVLNADFEIIGETRFPGKKYFYKMSFVGKEGLYISENNLENPQFDENKLVFTCFKIKKASPNK</sequence>
<dbReference type="HOGENOM" id="CLU_059185_0_0_10"/>
<dbReference type="SUPFAM" id="SSF69304">
    <property type="entry name" value="Tricorn protease N-terminal domain"/>
    <property type="match status" value="1"/>
</dbReference>